<evidence type="ECO:0000313" key="15">
    <source>
        <dbReference type="EMBL" id="EKU74541.1"/>
    </source>
</evidence>
<dbReference type="PANTHER" id="PTHR43740">
    <property type="entry name" value="LEUCYL-TRNA SYNTHETASE"/>
    <property type="match status" value="1"/>
</dbReference>
<dbReference type="HAMAP" id="MF_00049_B">
    <property type="entry name" value="Leu_tRNA_synth_B"/>
    <property type="match status" value="1"/>
</dbReference>
<evidence type="ECO:0000256" key="10">
    <source>
        <dbReference type="RuleBase" id="RU363035"/>
    </source>
</evidence>
<evidence type="ECO:0000256" key="2">
    <source>
        <dbReference type="ARBA" id="ARBA00022490"/>
    </source>
</evidence>
<evidence type="ECO:0000256" key="6">
    <source>
        <dbReference type="ARBA" id="ARBA00022917"/>
    </source>
</evidence>
<feature type="domain" description="Aminoacyl-tRNA synthetase class Ia" evidence="11">
    <location>
        <begin position="628"/>
        <end position="667"/>
    </location>
</feature>
<keyword evidence="3 9" id="KW-0436">Ligase</keyword>
<dbReference type="EMBL" id="AGZU01000008">
    <property type="protein sequence ID" value="EKU74541.1"/>
    <property type="molecule type" value="Genomic_DNA"/>
</dbReference>
<dbReference type="PROSITE" id="PS00178">
    <property type="entry name" value="AA_TRNA_LIGASE_I"/>
    <property type="match status" value="1"/>
</dbReference>
<evidence type="ECO:0000259" key="14">
    <source>
        <dbReference type="Pfam" id="PF13603"/>
    </source>
</evidence>
<dbReference type="SUPFAM" id="SSF50677">
    <property type="entry name" value="ValRS/IleRS/LeuRS editing domain"/>
    <property type="match status" value="1"/>
</dbReference>
<dbReference type="FunFam" id="3.10.20.590:FF:000001">
    <property type="entry name" value="Leucine--tRNA ligase"/>
    <property type="match status" value="1"/>
</dbReference>
<accession>K9CUE5</accession>
<feature type="binding site" evidence="9">
    <location>
        <position position="632"/>
    </location>
    <ligand>
        <name>ATP</name>
        <dbReference type="ChEBI" id="CHEBI:30616"/>
    </ligand>
</feature>
<dbReference type="GO" id="GO:0002161">
    <property type="term" value="F:aminoacyl-tRNA deacylase activity"/>
    <property type="evidence" value="ECO:0007669"/>
    <property type="project" value="InterPro"/>
</dbReference>
<comment type="caution">
    <text evidence="15">The sequence shown here is derived from an EMBL/GenBank/DDBJ whole genome shotgun (WGS) entry which is preliminary data.</text>
</comment>
<dbReference type="PRINTS" id="PR00985">
    <property type="entry name" value="TRNASYNTHLEU"/>
</dbReference>
<dbReference type="Gene3D" id="3.40.50.620">
    <property type="entry name" value="HUPs"/>
    <property type="match status" value="2"/>
</dbReference>
<reference evidence="15 16" key="1">
    <citation type="submission" date="2012-09" db="EMBL/GenBank/DDBJ databases">
        <title>The Genome Sequence of Sphingobium yanoikuyae ATCC 51230.</title>
        <authorList>
            <consortium name="The Broad Institute Genome Sequencing Platform"/>
            <person name="Earl A."/>
            <person name="Ward D."/>
            <person name="Feldgarden M."/>
            <person name="Gevers D."/>
            <person name="Huys G."/>
            <person name="Walker B."/>
            <person name="Young S.K."/>
            <person name="Zeng Q."/>
            <person name="Gargeya S."/>
            <person name="Fitzgerald M."/>
            <person name="Haas B."/>
            <person name="Abouelleil A."/>
            <person name="Alvarado L."/>
            <person name="Arachchi H.M."/>
            <person name="Berlin A.M."/>
            <person name="Chapman S.B."/>
            <person name="Goldberg J."/>
            <person name="Griggs A."/>
            <person name="Gujja S."/>
            <person name="Hansen M."/>
            <person name="Howarth C."/>
            <person name="Imamovic A."/>
            <person name="Larimer J."/>
            <person name="McCowen C."/>
            <person name="Montmayeur A."/>
            <person name="Murphy C."/>
            <person name="Neiman D."/>
            <person name="Pearson M."/>
            <person name="Priest M."/>
            <person name="Roberts A."/>
            <person name="Saif S."/>
            <person name="Shea T."/>
            <person name="Sisk P."/>
            <person name="Sykes S."/>
            <person name="Wortman J."/>
            <person name="Nusbaum C."/>
            <person name="Birren B."/>
        </authorList>
    </citation>
    <scope>NUCLEOTIDE SEQUENCE [LARGE SCALE GENOMIC DNA]</scope>
    <source>
        <strain evidence="15 16">ATCC 51230</strain>
    </source>
</reference>
<comment type="catalytic activity">
    <reaction evidence="8 9">
        <text>tRNA(Leu) + L-leucine + ATP = L-leucyl-tRNA(Leu) + AMP + diphosphate</text>
        <dbReference type="Rhea" id="RHEA:11688"/>
        <dbReference type="Rhea" id="RHEA-COMP:9613"/>
        <dbReference type="Rhea" id="RHEA-COMP:9622"/>
        <dbReference type="ChEBI" id="CHEBI:30616"/>
        <dbReference type="ChEBI" id="CHEBI:33019"/>
        <dbReference type="ChEBI" id="CHEBI:57427"/>
        <dbReference type="ChEBI" id="CHEBI:78442"/>
        <dbReference type="ChEBI" id="CHEBI:78494"/>
        <dbReference type="ChEBI" id="CHEBI:456215"/>
        <dbReference type="EC" id="6.1.1.4"/>
    </reaction>
</comment>
<dbReference type="InterPro" id="IPR013155">
    <property type="entry name" value="M/V/L/I-tRNA-synth_anticd-bd"/>
</dbReference>
<feature type="domain" description="Methionyl/Leucyl tRNA synthetase" evidence="13">
    <location>
        <begin position="40"/>
        <end position="171"/>
    </location>
</feature>
<dbReference type="GO" id="GO:0004823">
    <property type="term" value="F:leucine-tRNA ligase activity"/>
    <property type="evidence" value="ECO:0007669"/>
    <property type="project" value="UniProtKB-UniRule"/>
</dbReference>
<dbReference type="Pfam" id="PF00133">
    <property type="entry name" value="tRNA-synt_1"/>
    <property type="match status" value="2"/>
</dbReference>
<keyword evidence="5 9" id="KW-0067">ATP-binding</keyword>
<name>K9CUE5_SPHYA</name>
<sequence length="853" mass="94993">MQRRFNPLEADARWQAVWDEKQSFKADDASTKPRSYVLEMFPYPSGRIHIGHVRNYSMGDVLARFRRMTGHEVLHPMGWDAFGMPAENAAMEKKVHPGEWTRSNIANMRAQLKKLGFAIDWSRELATCEPDYYGHEQALFLDMLESGLVYRKESQVNWDPVDMTVLANEQVIDGRGWRSGALVEKRKLNQWFLKITQFADDLLEGLNTLDQWPDKVRLMQENWIGKSVGLQFSFKPVAPFDSEIEVYSTRPDTIFGASFVAIAADHPVAQAVAANNPDAVAFIEKCKEGGTTAAELETAEKLGFDTGLTVAHPFDPEWHLPVFIANFVLMDYGTGAVMGVPAHDQRDLDFARKYMLPVERVVALDGEADKPIHDEAYTGPGHLVNSRFLDGMAVEAAKAAVIARAEGEGWGAGKTVFRLRDWGVSRQRYWGTPIPVIHCDDCGVVGVPKDQLPVTLPEDVTFDIPGNPLDRHPTWKHVDCPTCGKAARRETDTLDTFADSSWYFIRFASQPDDKPFDRATVEQWLPVGQYIGGVEHAILHLLYARFWTRALQHMGQLGFAEPFTGLFTQGMVTHETYKIEKPKMVVDGVEITPVNGTTQFLSPAEIERRDGKVYTLGGGIEVEVGRVEKMSKSKKNVVDPDDIIEQYGADAVRWFMLSDSPPERDLPWTEAGIEGSWRFVNRVWRLFGEADAAAEGQDKALDRKLHQTIDGVSKDIEALGFNKAVAKIYELVNAIEKAKPSASRTAAIRALALLVAPMTPHLAEEGWAEMAQPGLIAEAAWPAVDPALLVEDEVTIACQVMGKLRDTITVPKGTPKDELEKLALAAPNVVRTLDGATPKKVIVVPDRLVNLVI</sequence>
<feature type="domain" description="Leucyl-tRNA synthetase editing" evidence="14">
    <location>
        <begin position="221"/>
        <end position="405"/>
    </location>
</feature>
<keyword evidence="6 9" id="KW-0648">Protein biosynthesis</keyword>
<proteinExistence type="inferred from homology"/>
<dbReference type="InterPro" id="IPR001412">
    <property type="entry name" value="aa-tRNA-synth_I_CS"/>
</dbReference>
<dbReference type="Gene3D" id="3.90.740.10">
    <property type="entry name" value="Valyl/Leucyl/Isoleucyl-tRNA synthetase, editing domain"/>
    <property type="match status" value="1"/>
</dbReference>
<organism evidence="15 16">
    <name type="scientific">Sphingobium yanoikuyae ATCC 51230</name>
    <dbReference type="NCBI Taxonomy" id="883163"/>
    <lineage>
        <taxon>Bacteria</taxon>
        <taxon>Pseudomonadati</taxon>
        <taxon>Pseudomonadota</taxon>
        <taxon>Alphaproteobacteria</taxon>
        <taxon>Sphingomonadales</taxon>
        <taxon>Sphingomonadaceae</taxon>
        <taxon>Sphingobium</taxon>
    </lineage>
</organism>
<dbReference type="GO" id="GO:0006429">
    <property type="term" value="P:leucyl-tRNA aminoacylation"/>
    <property type="evidence" value="ECO:0007669"/>
    <property type="project" value="UniProtKB-UniRule"/>
</dbReference>
<keyword evidence="2 9" id="KW-0963">Cytoplasm</keyword>
<dbReference type="SUPFAM" id="SSF47323">
    <property type="entry name" value="Anticodon-binding domain of a subclass of class I aminoacyl-tRNA synthetases"/>
    <property type="match status" value="1"/>
</dbReference>
<gene>
    <name evidence="9" type="primary">leuS</name>
    <name evidence="15" type="ORF">HMPREF9718_02069</name>
</gene>
<dbReference type="InterPro" id="IPR002300">
    <property type="entry name" value="aa-tRNA-synth_Ia"/>
</dbReference>
<evidence type="ECO:0000313" key="16">
    <source>
        <dbReference type="Proteomes" id="UP000009887"/>
    </source>
</evidence>
<dbReference type="PATRIC" id="fig|883163.3.peg.2120"/>
<dbReference type="GO" id="GO:0005524">
    <property type="term" value="F:ATP binding"/>
    <property type="evidence" value="ECO:0007669"/>
    <property type="project" value="UniProtKB-UniRule"/>
</dbReference>
<dbReference type="RefSeq" id="WP_004209177.1">
    <property type="nucleotide sequence ID" value="NZ_JH992904.1"/>
</dbReference>
<dbReference type="Gene3D" id="1.10.730.10">
    <property type="entry name" value="Isoleucyl-tRNA Synthetase, Domain 1"/>
    <property type="match status" value="1"/>
</dbReference>
<dbReference type="PANTHER" id="PTHR43740:SF2">
    <property type="entry name" value="LEUCINE--TRNA LIGASE, MITOCHONDRIAL"/>
    <property type="match status" value="1"/>
</dbReference>
<keyword evidence="4 9" id="KW-0547">Nucleotide-binding</keyword>
<evidence type="ECO:0000256" key="3">
    <source>
        <dbReference type="ARBA" id="ARBA00022598"/>
    </source>
</evidence>
<dbReference type="CDD" id="cd00812">
    <property type="entry name" value="LeuRS_core"/>
    <property type="match status" value="1"/>
</dbReference>
<evidence type="ECO:0000256" key="9">
    <source>
        <dbReference type="HAMAP-Rule" id="MF_00049"/>
    </source>
</evidence>
<evidence type="ECO:0000256" key="7">
    <source>
        <dbReference type="ARBA" id="ARBA00023146"/>
    </source>
</evidence>
<dbReference type="InterPro" id="IPR014729">
    <property type="entry name" value="Rossmann-like_a/b/a_fold"/>
</dbReference>
<dbReference type="InterPro" id="IPR025709">
    <property type="entry name" value="Leu_tRNA-synth_edit"/>
</dbReference>
<dbReference type="AlphaFoldDB" id="K9CUE5"/>
<dbReference type="FunFam" id="1.10.730.10:FF:000002">
    <property type="entry name" value="Leucine--tRNA ligase"/>
    <property type="match status" value="1"/>
</dbReference>
<comment type="subcellular location">
    <subcellularLocation>
        <location evidence="9">Cytoplasm</location>
    </subcellularLocation>
</comment>
<feature type="short sequence motif" description="'HIGH' region" evidence="9">
    <location>
        <begin position="42"/>
        <end position="52"/>
    </location>
</feature>
<dbReference type="SUPFAM" id="SSF52374">
    <property type="entry name" value="Nucleotidylyl transferase"/>
    <property type="match status" value="1"/>
</dbReference>
<dbReference type="InterPro" id="IPR002302">
    <property type="entry name" value="Leu-tRNA-ligase"/>
</dbReference>
<protein>
    <recommendedName>
        <fullName evidence="9">Leucine--tRNA ligase</fullName>
        <ecNumber evidence="9">6.1.1.4</ecNumber>
    </recommendedName>
    <alternativeName>
        <fullName evidence="9">Leucyl-tRNA synthetase</fullName>
        <shortName evidence="9">LeuRS</shortName>
    </alternativeName>
</protein>
<dbReference type="CDD" id="cd07958">
    <property type="entry name" value="Anticodon_Ia_Leu_BEm"/>
    <property type="match status" value="1"/>
</dbReference>
<dbReference type="EC" id="6.1.1.4" evidence="9"/>
<dbReference type="Pfam" id="PF13603">
    <property type="entry name" value="tRNA-synt_1_2"/>
    <property type="match status" value="1"/>
</dbReference>
<evidence type="ECO:0000259" key="11">
    <source>
        <dbReference type="Pfam" id="PF00133"/>
    </source>
</evidence>
<evidence type="ECO:0000259" key="12">
    <source>
        <dbReference type="Pfam" id="PF08264"/>
    </source>
</evidence>
<feature type="domain" description="Aminoacyl-tRNA synthetase class Ia" evidence="11">
    <location>
        <begin position="419"/>
        <end position="575"/>
    </location>
</feature>
<dbReference type="GO" id="GO:0005829">
    <property type="term" value="C:cytosol"/>
    <property type="evidence" value="ECO:0007669"/>
    <property type="project" value="TreeGrafter"/>
</dbReference>
<comment type="similarity">
    <text evidence="1 9 10">Belongs to the class-I aminoacyl-tRNA synthetase family.</text>
</comment>
<evidence type="ECO:0000256" key="5">
    <source>
        <dbReference type="ARBA" id="ARBA00022840"/>
    </source>
</evidence>
<evidence type="ECO:0000256" key="8">
    <source>
        <dbReference type="ARBA" id="ARBA00047469"/>
    </source>
</evidence>
<keyword evidence="16" id="KW-1185">Reference proteome</keyword>
<dbReference type="InterPro" id="IPR009080">
    <property type="entry name" value="tRNAsynth_Ia_anticodon-bd"/>
</dbReference>
<feature type="short sequence motif" description="'KMSKS' region" evidence="9">
    <location>
        <begin position="629"/>
        <end position="633"/>
    </location>
</feature>
<dbReference type="InterPro" id="IPR015413">
    <property type="entry name" value="Methionyl/Leucyl_tRNA_Synth"/>
</dbReference>
<keyword evidence="7 9" id="KW-0030">Aminoacyl-tRNA synthetase</keyword>
<dbReference type="Pfam" id="PF09334">
    <property type="entry name" value="tRNA-synt_1g"/>
    <property type="match status" value="1"/>
</dbReference>
<dbReference type="Pfam" id="PF08264">
    <property type="entry name" value="Anticodon_1"/>
    <property type="match status" value="1"/>
</dbReference>
<dbReference type="NCBIfam" id="TIGR00396">
    <property type="entry name" value="leuS_bact"/>
    <property type="match status" value="1"/>
</dbReference>
<evidence type="ECO:0000256" key="1">
    <source>
        <dbReference type="ARBA" id="ARBA00005594"/>
    </source>
</evidence>
<feature type="domain" description="Methionyl/Valyl/Leucyl/Isoleucyl-tRNA synthetase anticodon-binding" evidence="12">
    <location>
        <begin position="698"/>
        <end position="817"/>
    </location>
</feature>
<dbReference type="HOGENOM" id="CLU_004427_0_0_5"/>
<evidence type="ECO:0000259" key="13">
    <source>
        <dbReference type="Pfam" id="PF09334"/>
    </source>
</evidence>
<dbReference type="Proteomes" id="UP000009887">
    <property type="component" value="Unassembled WGS sequence"/>
</dbReference>
<evidence type="ECO:0000256" key="4">
    <source>
        <dbReference type="ARBA" id="ARBA00022741"/>
    </source>
</evidence>
<dbReference type="InterPro" id="IPR009008">
    <property type="entry name" value="Val/Leu/Ile-tRNA-synth_edit"/>
</dbReference>